<feature type="transmembrane region" description="Helical" evidence="1">
    <location>
        <begin position="249"/>
        <end position="267"/>
    </location>
</feature>
<dbReference type="AlphaFoldDB" id="A0A3G9KB08"/>
<accession>A0A3G9KB08</accession>
<dbReference type="Pfam" id="PF03613">
    <property type="entry name" value="EIID-AGA"/>
    <property type="match status" value="1"/>
</dbReference>
<feature type="transmembrane region" description="Helical" evidence="1">
    <location>
        <begin position="178"/>
        <end position="202"/>
    </location>
</feature>
<evidence type="ECO:0000256" key="1">
    <source>
        <dbReference type="SAM" id="Phobius"/>
    </source>
</evidence>
<proteinExistence type="predicted"/>
<gene>
    <name evidence="2" type="ORF">Pcatena_12920</name>
</gene>
<dbReference type="Proteomes" id="UP000273154">
    <property type="component" value="Chromosome"/>
</dbReference>
<feature type="transmembrane region" description="Helical" evidence="1">
    <location>
        <begin position="222"/>
        <end position="239"/>
    </location>
</feature>
<dbReference type="PANTHER" id="PTHR32502">
    <property type="entry name" value="N-ACETYLGALACTOSAMINE PERMEASE II COMPONENT-RELATED"/>
    <property type="match status" value="1"/>
</dbReference>
<dbReference type="InterPro" id="IPR050303">
    <property type="entry name" value="GatZ_KbaZ_carbometab"/>
</dbReference>
<protein>
    <submittedName>
        <fullName evidence="2">Mannose/fructose/sorbose-specific PTS system IID component</fullName>
    </submittedName>
</protein>
<sequence>MTTSNTALSQKTLNKVFWRWYFWGQIGWNYEKMQGSGYCYAMMPALKEIYTNEDDLQVAVKNHLQFFNTTPDMAFIILGIDCAIEPELKLDGMEAVSGIKTGLMGPFAGVGDSIFGVVIPTIFGAIAAYMALDGNPVGCFIWIAMGVATTIIRWLLFKIGYTQGQSAVGTIAENMKPITDAASILGLVVVGALVCSVVSIHAPGTFTFGDVSQPVQDLLDGIMPSLLPLCGTALVYWLLSKKGMTSNKAILIVIVVGLLLGCTGILAK</sequence>
<keyword evidence="1" id="KW-1133">Transmembrane helix</keyword>
<dbReference type="GO" id="GO:0009401">
    <property type="term" value="P:phosphoenolpyruvate-dependent sugar phosphotransferase system"/>
    <property type="evidence" value="ECO:0007669"/>
    <property type="project" value="InterPro"/>
</dbReference>
<feature type="transmembrane region" description="Helical" evidence="1">
    <location>
        <begin position="114"/>
        <end position="132"/>
    </location>
</feature>
<dbReference type="InterPro" id="IPR004704">
    <property type="entry name" value="PTS_IID_man"/>
</dbReference>
<organism evidence="2 3">
    <name type="scientific">Parolsenella catena</name>
    <dbReference type="NCBI Taxonomy" id="2003188"/>
    <lineage>
        <taxon>Bacteria</taxon>
        <taxon>Bacillati</taxon>
        <taxon>Actinomycetota</taxon>
        <taxon>Coriobacteriia</taxon>
        <taxon>Coriobacteriales</taxon>
        <taxon>Atopobiaceae</taxon>
        <taxon>Parolsenella</taxon>
    </lineage>
</organism>
<dbReference type="PROSITE" id="PS51108">
    <property type="entry name" value="PTS_EIID"/>
    <property type="match status" value="1"/>
</dbReference>
<feature type="transmembrane region" description="Helical" evidence="1">
    <location>
        <begin position="138"/>
        <end position="157"/>
    </location>
</feature>
<dbReference type="OrthoDB" id="3189783at2"/>
<dbReference type="GeneID" id="88849428"/>
<reference evidence="3" key="1">
    <citation type="submission" date="2018-11" db="EMBL/GenBank/DDBJ databases">
        <title>Comparative genomics of Parolsenella catena and Libanicoccus massiliensis: Reclassification of Libanicoccus massiliensis as Parolsenella massiliensis comb. nov.</title>
        <authorList>
            <person name="Sakamoto M."/>
            <person name="Ikeyama N."/>
            <person name="Murakami T."/>
            <person name="Mori H."/>
            <person name="Yuki M."/>
            <person name="Ohkuma M."/>
        </authorList>
    </citation>
    <scope>NUCLEOTIDE SEQUENCE [LARGE SCALE GENOMIC DNA]</scope>
    <source>
        <strain evidence="3">JCM 31932</strain>
    </source>
</reference>
<dbReference type="KEGG" id="pcat:Pcatena_12920"/>
<keyword evidence="3" id="KW-1185">Reference proteome</keyword>
<dbReference type="EMBL" id="AP019367">
    <property type="protein sequence ID" value="BBH50705.1"/>
    <property type="molecule type" value="Genomic_DNA"/>
</dbReference>
<evidence type="ECO:0000313" key="3">
    <source>
        <dbReference type="Proteomes" id="UP000273154"/>
    </source>
</evidence>
<dbReference type="RefSeq" id="WP_126422734.1">
    <property type="nucleotide sequence ID" value="NZ_AP019367.1"/>
</dbReference>
<dbReference type="PANTHER" id="PTHR32502:SF26">
    <property type="entry name" value="PHOSPHOTRANSFERASE SYSTEM SUGAR-SPECIFIC EIID COMPONENT"/>
    <property type="match status" value="1"/>
</dbReference>
<evidence type="ECO:0000313" key="2">
    <source>
        <dbReference type="EMBL" id="BBH50705.1"/>
    </source>
</evidence>
<dbReference type="GO" id="GO:0005886">
    <property type="term" value="C:plasma membrane"/>
    <property type="evidence" value="ECO:0007669"/>
    <property type="project" value="TreeGrafter"/>
</dbReference>
<name>A0A3G9KB08_9ACTN</name>
<keyword evidence="1" id="KW-0472">Membrane</keyword>
<keyword evidence="1" id="KW-0812">Transmembrane</keyword>